<accession>D9WV31</accession>
<evidence type="ECO:0008006" key="5">
    <source>
        <dbReference type="Google" id="ProtNLM"/>
    </source>
</evidence>
<dbReference type="Gene3D" id="2.170.15.10">
    <property type="entry name" value="Proaerolysin, chain A, domain 3"/>
    <property type="match status" value="1"/>
</dbReference>
<dbReference type="AlphaFoldDB" id="D9WV31"/>
<reference evidence="3 4" key="1">
    <citation type="submission" date="2009-02" db="EMBL/GenBank/DDBJ databases">
        <title>Annotation of Streptomyces hygroscopicus strain ATCC 53653.</title>
        <authorList>
            <consortium name="The Broad Institute Genome Sequencing Platform"/>
            <consortium name="Broad Institute Microbial Sequencing Center"/>
            <person name="Fischbach M."/>
            <person name="Godfrey P."/>
            <person name="Ward D."/>
            <person name="Young S."/>
            <person name="Zeng Q."/>
            <person name="Koehrsen M."/>
            <person name="Alvarado L."/>
            <person name="Berlin A.M."/>
            <person name="Bochicchio J."/>
            <person name="Borenstein D."/>
            <person name="Chapman S.B."/>
            <person name="Chen Z."/>
            <person name="Engels R."/>
            <person name="Freedman E."/>
            <person name="Gellesch M."/>
            <person name="Goldberg J."/>
            <person name="Griggs A."/>
            <person name="Gujja S."/>
            <person name="Heilman E.R."/>
            <person name="Heiman D.I."/>
            <person name="Hepburn T.A."/>
            <person name="Howarth C."/>
            <person name="Jen D."/>
            <person name="Larson L."/>
            <person name="Lewis B."/>
            <person name="Mehta T."/>
            <person name="Park D."/>
            <person name="Pearson M."/>
            <person name="Richards J."/>
            <person name="Roberts A."/>
            <person name="Saif S."/>
            <person name="Shea T.D."/>
            <person name="Shenoy N."/>
            <person name="Sisk P."/>
            <person name="Stolte C."/>
            <person name="Sykes S.N."/>
            <person name="Thomson T."/>
            <person name="Walk T."/>
            <person name="White J."/>
            <person name="Yandava C."/>
            <person name="Straight P."/>
            <person name="Clardy J."/>
            <person name="Hung D."/>
            <person name="Kolter R."/>
            <person name="Mekalanos J."/>
            <person name="Walker S."/>
            <person name="Walsh C.T."/>
            <person name="Wieland-Brown L.C."/>
            <person name="Haas B."/>
            <person name="Nusbaum C."/>
            <person name="Birren B."/>
        </authorList>
    </citation>
    <scope>NUCLEOTIDE SEQUENCE [LARGE SCALE GENOMIC DNA]</scope>
    <source>
        <strain evidence="3 4">ATCC 53653</strain>
    </source>
</reference>
<organism evidence="3 4">
    <name type="scientific">Streptomyces himastatinicus ATCC 53653</name>
    <dbReference type="NCBI Taxonomy" id="457427"/>
    <lineage>
        <taxon>Bacteria</taxon>
        <taxon>Bacillati</taxon>
        <taxon>Actinomycetota</taxon>
        <taxon>Actinomycetes</taxon>
        <taxon>Kitasatosporales</taxon>
        <taxon>Streptomycetaceae</taxon>
        <taxon>Streptomyces</taxon>
        <taxon>Streptomyces violaceusniger group</taxon>
    </lineage>
</organism>
<feature type="signal peptide" evidence="2">
    <location>
        <begin position="1"/>
        <end position="32"/>
    </location>
</feature>
<feature type="chain" id="PRO_5003131506" description="Secreted protein" evidence="2">
    <location>
        <begin position="33"/>
        <end position="207"/>
    </location>
</feature>
<dbReference type="EMBL" id="GG657754">
    <property type="protein sequence ID" value="EFL28531.1"/>
    <property type="molecule type" value="Genomic_DNA"/>
</dbReference>
<dbReference type="HOGENOM" id="CLU_092428_0_0_11"/>
<dbReference type="SUPFAM" id="SSF56973">
    <property type="entry name" value="Aerolisin/ETX pore-forming domain"/>
    <property type="match status" value="1"/>
</dbReference>
<protein>
    <recommendedName>
        <fullName evidence="5">Secreted protein</fullName>
    </recommendedName>
</protein>
<proteinExistence type="predicted"/>
<evidence type="ECO:0000313" key="4">
    <source>
        <dbReference type="Proteomes" id="UP000003963"/>
    </source>
</evidence>
<keyword evidence="4" id="KW-1185">Reference proteome</keyword>
<dbReference type="STRING" id="457427.SSOG_08245"/>
<gene>
    <name evidence="3" type="ORF">SSOG_08245</name>
</gene>
<evidence type="ECO:0000256" key="1">
    <source>
        <dbReference type="SAM" id="MobiDB-lite"/>
    </source>
</evidence>
<evidence type="ECO:0000313" key="3">
    <source>
        <dbReference type="EMBL" id="EFL28531.1"/>
    </source>
</evidence>
<sequence length="207" mass="22694">MSRIRTSRTRSAVLLAALVTVGGMALAAPAQAEETPTNRELLDKCDNGTDSCVFHPEGAPTDTVGESHQVGDSAYNCTQDLQRSSIAWADTTGETNSLGVSLSAEYGFSEVFKVSVETSYGHTWESSHTETDTTNVDVRPGEVGWVTRAPQMQRVKGTYELHFEDKFYGHYIWYVPFDATGPKPDAPSTKTQHTRPMTDQEKAEHCG</sequence>
<dbReference type="RefSeq" id="WP_009720329.1">
    <property type="nucleotide sequence ID" value="NZ_GG657754.1"/>
</dbReference>
<feature type="region of interest" description="Disordered" evidence="1">
    <location>
        <begin position="184"/>
        <end position="207"/>
    </location>
</feature>
<evidence type="ECO:0000256" key="2">
    <source>
        <dbReference type="SAM" id="SignalP"/>
    </source>
</evidence>
<keyword evidence="2" id="KW-0732">Signal</keyword>
<dbReference type="Proteomes" id="UP000003963">
    <property type="component" value="Unassembled WGS sequence"/>
</dbReference>
<feature type="compositionally biased region" description="Basic and acidic residues" evidence="1">
    <location>
        <begin position="196"/>
        <end position="207"/>
    </location>
</feature>
<name>D9WV31_9ACTN</name>